<name>A0ABR8V945_9BACT</name>
<evidence type="ECO:0008006" key="4">
    <source>
        <dbReference type="Google" id="ProtNLM"/>
    </source>
</evidence>
<sequence length="231" mass="25447">MKSDLTLILGCVLLLAGCSASSKKADDAGAEATPVPAEVTDDYTRFFTEGIRLERADGKAGGMYVRFGKDSLTAELFSPAEGVTETLERRITPAGKRVWNMEDDDTKNLRREDGGLWTVSRRGKLIFSEAGAADGLGNWLTERFEGTAAGARYRLAVRHREHSGDGYFLLHLTPAQAEAGNDTTLIYTGRRYTQRVTATDADATVWQLVADDGVTLYNFIPENRTLEQFNR</sequence>
<accession>A0ABR8V945</accession>
<keyword evidence="1" id="KW-0732">Signal</keyword>
<gene>
    <name evidence="2" type="ORF">H9626_03475</name>
</gene>
<proteinExistence type="predicted"/>
<organism evidence="2 3">
    <name type="scientific">Phocaeicola faecium</name>
    <dbReference type="NCBI Taxonomy" id="2762213"/>
    <lineage>
        <taxon>Bacteria</taxon>
        <taxon>Pseudomonadati</taxon>
        <taxon>Bacteroidota</taxon>
        <taxon>Bacteroidia</taxon>
        <taxon>Bacteroidales</taxon>
        <taxon>Bacteroidaceae</taxon>
        <taxon>Phocaeicola</taxon>
    </lineage>
</organism>
<protein>
    <recommendedName>
        <fullName evidence="4">Lipoprotein</fullName>
    </recommendedName>
</protein>
<dbReference type="Proteomes" id="UP000616346">
    <property type="component" value="Unassembled WGS sequence"/>
</dbReference>
<dbReference type="EMBL" id="JACSPQ010000001">
    <property type="protein sequence ID" value="MBD8001277.1"/>
    <property type="molecule type" value="Genomic_DNA"/>
</dbReference>
<feature type="signal peptide" evidence="1">
    <location>
        <begin position="1"/>
        <end position="24"/>
    </location>
</feature>
<evidence type="ECO:0000313" key="2">
    <source>
        <dbReference type="EMBL" id="MBD8001277.1"/>
    </source>
</evidence>
<feature type="chain" id="PRO_5045126716" description="Lipoprotein" evidence="1">
    <location>
        <begin position="25"/>
        <end position="231"/>
    </location>
</feature>
<dbReference type="PROSITE" id="PS51257">
    <property type="entry name" value="PROKAR_LIPOPROTEIN"/>
    <property type="match status" value="1"/>
</dbReference>
<dbReference type="RefSeq" id="WP_191709587.1">
    <property type="nucleotide sequence ID" value="NZ_JACSPQ010000001.1"/>
</dbReference>
<evidence type="ECO:0000313" key="3">
    <source>
        <dbReference type="Proteomes" id="UP000616346"/>
    </source>
</evidence>
<reference evidence="2 3" key="1">
    <citation type="submission" date="2020-08" db="EMBL/GenBank/DDBJ databases">
        <title>A Genomic Blueprint of the Chicken Gut Microbiome.</title>
        <authorList>
            <person name="Gilroy R."/>
            <person name="Ravi A."/>
            <person name="Getino M."/>
            <person name="Pursley I."/>
            <person name="Horton D.L."/>
            <person name="Alikhan N.-F."/>
            <person name="Baker D."/>
            <person name="Gharbi K."/>
            <person name="Hall N."/>
            <person name="Watson M."/>
            <person name="Adriaenssens E.M."/>
            <person name="Foster-Nyarko E."/>
            <person name="Jarju S."/>
            <person name="Secka A."/>
            <person name="Antonio M."/>
            <person name="Oren A."/>
            <person name="Chaudhuri R."/>
            <person name="La Ragione R.M."/>
            <person name="Hildebrand F."/>
            <person name="Pallen M.J."/>
        </authorList>
    </citation>
    <scope>NUCLEOTIDE SEQUENCE [LARGE SCALE GENOMIC DNA]</scope>
    <source>
        <strain evidence="2 3">Sa1YUN3</strain>
    </source>
</reference>
<comment type="caution">
    <text evidence="2">The sequence shown here is derived from an EMBL/GenBank/DDBJ whole genome shotgun (WGS) entry which is preliminary data.</text>
</comment>
<evidence type="ECO:0000256" key="1">
    <source>
        <dbReference type="SAM" id="SignalP"/>
    </source>
</evidence>
<keyword evidence="3" id="KW-1185">Reference proteome</keyword>